<keyword evidence="2" id="KW-0378">Hydrolase</keyword>
<proteinExistence type="predicted"/>
<sequence>MNDDARQGPGTVPEEAAPSRLGDAVDAVYSYAASRYNWEDLIGFLAHLDHDSFRSDAPRDSREIASSLISHLSRADALATRLHGAAEHEADIAYALLLLDADRRVMASNAGGRAVFDAISPAVETGKRLSFREDEHAAIFRRALDDLKKDADMAPVLLRFAGEDGETRLACYLVPGARLTSPVLRAADADEEGPRPLCALIVANKDDMEEAPEIFRKALGLTPAEARLAARLRFGLTLKEAAGELGIAVNTARNQLRSIFDKLGVNRQSDLVRHLTELAALAASMQGAPSARGKAIVTSAERRMVTLPDGRIIALRDLGRPDGMPVVILHPLVQSSLMRPREAVIAGDCGVRLISVERPGIGLSTPDPDCSYVSFAHDLGHVADALGLARFAVLGWASGAPFALAAGSVLGERVTRVALATPRLTFRADLAPVSSMHQFFGGLRRHTWLFEAVFSIMRAKRSRRLFRPMIRNFLENSEPDRLVFEADTSLLDCFTDSFVEALDKTHKGLVGELNFYAKETPVDVSGLARPVLVWHGLRDEMNKAEDVQRMLRNMPVEAFHPMPDDGHMVLFTHFRDVLTSLLNDKH</sequence>
<dbReference type="EMBL" id="CP000774">
    <property type="protein sequence ID" value="ABS63649.1"/>
    <property type="molecule type" value="Genomic_DNA"/>
</dbReference>
<dbReference type="InterPro" id="IPR029058">
    <property type="entry name" value="AB_hydrolase_fold"/>
</dbReference>
<organism evidence="2 3">
    <name type="scientific">Parvibaculum lavamentivorans (strain DS-1 / DSM 13023 / NCIMB 13966)</name>
    <dbReference type="NCBI Taxonomy" id="402881"/>
    <lineage>
        <taxon>Bacteria</taxon>
        <taxon>Pseudomonadati</taxon>
        <taxon>Pseudomonadota</taxon>
        <taxon>Alphaproteobacteria</taxon>
        <taxon>Hyphomicrobiales</taxon>
        <taxon>Parvibaculaceae</taxon>
        <taxon>Parvibaculum</taxon>
    </lineage>
</organism>
<dbReference type="Gene3D" id="1.10.10.10">
    <property type="entry name" value="Winged helix-like DNA-binding domain superfamily/Winged helix DNA-binding domain"/>
    <property type="match status" value="1"/>
</dbReference>
<accession>A7HUR6</accession>
<dbReference type="AlphaFoldDB" id="A7HUR6"/>
<dbReference type="GO" id="GO:0016787">
    <property type="term" value="F:hydrolase activity"/>
    <property type="evidence" value="ECO:0007669"/>
    <property type="project" value="UniProtKB-KW"/>
</dbReference>
<dbReference type="OrthoDB" id="8107794at2"/>
<dbReference type="GO" id="GO:0006355">
    <property type="term" value="P:regulation of DNA-templated transcription"/>
    <property type="evidence" value="ECO:0007669"/>
    <property type="project" value="InterPro"/>
</dbReference>
<dbReference type="InterPro" id="IPR000073">
    <property type="entry name" value="AB_hydrolase_1"/>
</dbReference>
<dbReference type="RefSeq" id="WP_012110953.1">
    <property type="nucleotide sequence ID" value="NC_009719.1"/>
</dbReference>
<evidence type="ECO:0000259" key="1">
    <source>
        <dbReference type="SMART" id="SM00421"/>
    </source>
</evidence>
<gene>
    <name evidence="2" type="ordered locus">Plav_2035</name>
</gene>
<keyword evidence="3" id="KW-1185">Reference proteome</keyword>
<feature type="domain" description="HTH luxR-type" evidence="1">
    <location>
        <begin position="218"/>
        <end position="275"/>
    </location>
</feature>
<dbReference type="Pfam" id="PF00561">
    <property type="entry name" value="Abhydrolase_1"/>
    <property type="match status" value="1"/>
</dbReference>
<dbReference type="KEGG" id="pla:Plav_2035"/>
<dbReference type="InterPro" id="IPR036388">
    <property type="entry name" value="WH-like_DNA-bd_sf"/>
</dbReference>
<dbReference type="Gene3D" id="3.40.50.1820">
    <property type="entry name" value="alpha/beta hydrolase"/>
    <property type="match status" value="1"/>
</dbReference>
<dbReference type="SUPFAM" id="SSF46894">
    <property type="entry name" value="C-terminal effector domain of the bipartite response regulators"/>
    <property type="match status" value="1"/>
</dbReference>
<dbReference type="SUPFAM" id="SSF53474">
    <property type="entry name" value="alpha/beta-Hydrolases"/>
    <property type="match status" value="1"/>
</dbReference>
<dbReference type="GO" id="GO:0003677">
    <property type="term" value="F:DNA binding"/>
    <property type="evidence" value="ECO:0007669"/>
    <property type="project" value="InterPro"/>
</dbReference>
<dbReference type="eggNOG" id="COG0596">
    <property type="taxonomic scope" value="Bacteria"/>
</dbReference>
<dbReference type="PANTHER" id="PTHR45763:SF46">
    <property type="entry name" value="AB HYDROLASE-1 DOMAIN-CONTAINING PROTEIN"/>
    <property type="match status" value="1"/>
</dbReference>
<dbReference type="InterPro" id="IPR016032">
    <property type="entry name" value="Sig_transdc_resp-reg_C-effctor"/>
</dbReference>
<dbReference type="HOGENOM" id="CLU_463704_0_0_5"/>
<evidence type="ECO:0000313" key="2">
    <source>
        <dbReference type="EMBL" id="ABS63649.1"/>
    </source>
</evidence>
<dbReference type="PANTHER" id="PTHR45763">
    <property type="entry name" value="HYDROLASE, ALPHA/BETA FOLD FAMILY PROTEIN, EXPRESSED-RELATED"/>
    <property type="match status" value="1"/>
</dbReference>
<evidence type="ECO:0000313" key="3">
    <source>
        <dbReference type="Proteomes" id="UP000006377"/>
    </source>
</evidence>
<protein>
    <submittedName>
        <fullName evidence="2">Alpha/beta hydrolase fold</fullName>
    </submittedName>
</protein>
<reference evidence="2 3" key="1">
    <citation type="journal article" date="2011" name="Stand. Genomic Sci.">
        <title>Complete genome sequence of Parvibaculum lavamentivorans type strain (DS-1(T)).</title>
        <authorList>
            <person name="Schleheck D."/>
            <person name="Weiss M."/>
            <person name="Pitluck S."/>
            <person name="Bruce D."/>
            <person name="Land M.L."/>
            <person name="Han S."/>
            <person name="Saunders E."/>
            <person name="Tapia R."/>
            <person name="Detter C."/>
            <person name="Brettin T."/>
            <person name="Han J."/>
            <person name="Woyke T."/>
            <person name="Goodwin L."/>
            <person name="Pennacchio L."/>
            <person name="Nolan M."/>
            <person name="Cook A.M."/>
            <person name="Kjelleberg S."/>
            <person name="Thomas T."/>
        </authorList>
    </citation>
    <scope>NUCLEOTIDE SEQUENCE [LARGE SCALE GENOMIC DNA]</scope>
    <source>
        <strain evidence="3">DS-1 / DSM 13023 / NCIMB 13966</strain>
    </source>
</reference>
<dbReference type="SMART" id="SM00421">
    <property type="entry name" value="HTH_LUXR"/>
    <property type="match status" value="1"/>
</dbReference>
<dbReference type="Proteomes" id="UP000006377">
    <property type="component" value="Chromosome"/>
</dbReference>
<dbReference type="STRING" id="402881.Plav_2035"/>
<dbReference type="InterPro" id="IPR000792">
    <property type="entry name" value="Tscrpt_reg_LuxR_C"/>
</dbReference>
<dbReference type="eggNOG" id="COG2771">
    <property type="taxonomic scope" value="Bacteria"/>
</dbReference>
<name>A7HUR6_PARL1</name>